<organism evidence="3">
    <name type="scientific">freshwater metagenome</name>
    <dbReference type="NCBI Taxonomy" id="449393"/>
    <lineage>
        <taxon>unclassified sequences</taxon>
        <taxon>metagenomes</taxon>
        <taxon>ecological metagenomes</taxon>
    </lineage>
</organism>
<dbReference type="PANTHER" id="PTHR21310:SF40">
    <property type="entry name" value="AMINOGLYCOSIDE PHOSPHOTRANSFERASE DOMAIN-CONTAINING PROTEIN-RELATED"/>
    <property type="match status" value="1"/>
</dbReference>
<dbReference type="EMBL" id="CAFBMM010000005">
    <property type="protein sequence ID" value="CAB4897535.1"/>
    <property type="molecule type" value="Genomic_DNA"/>
</dbReference>
<sequence length="362" mass="39774">MTAADEAKPAWAEVDDGSRTVGLVDPDALAKWMDEKGLPGKGETLEAVFISGGSSNEIFGIRRGEFRAALRRPPRVVPDGRNETMLREYRVLEALNGTDVPHPEAIAVCDDPNVLGACFYLMGQIDGWSPMGMGDQWPDPFNNDLNARHGLGIQLVDGIARLARVDWSARGLEGFGKPEGFLERQADRWTSHYEKLKTRDLPDVAFIADWLRNNIPTNYEPGIIHGDYQFANVMYANGAPAQLEAIVDWEMTTIGDPLLDLGWVLQGWPRDGEVAGSGSYVPMESMPSRSELLEHYSKVSGRSTADIDFYEVLAGFKLAVVLEGQYSRYANGQLDNPKIMAFGEVVPGLLAAASERVRALSS</sequence>
<evidence type="ECO:0000259" key="1">
    <source>
        <dbReference type="Pfam" id="PF01636"/>
    </source>
</evidence>
<dbReference type="InterPro" id="IPR051678">
    <property type="entry name" value="AGP_Transferase"/>
</dbReference>
<dbReference type="SUPFAM" id="SSF56112">
    <property type="entry name" value="Protein kinase-like (PK-like)"/>
    <property type="match status" value="1"/>
</dbReference>
<evidence type="ECO:0000313" key="4">
    <source>
        <dbReference type="EMBL" id="CAB4992306.1"/>
    </source>
</evidence>
<dbReference type="Gene3D" id="3.30.200.20">
    <property type="entry name" value="Phosphorylase Kinase, domain 1"/>
    <property type="match status" value="1"/>
</dbReference>
<proteinExistence type="predicted"/>
<dbReference type="AlphaFoldDB" id="A0A6J7FW71"/>
<dbReference type="PANTHER" id="PTHR21310">
    <property type="entry name" value="AMINOGLYCOSIDE PHOSPHOTRANSFERASE-RELATED-RELATED"/>
    <property type="match status" value="1"/>
</dbReference>
<protein>
    <submittedName>
        <fullName evidence="3">Unannotated protein</fullName>
    </submittedName>
</protein>
<dbReference type="InterPro" id="IPR011009">
    <property type="entry name" value="Kinase-like_dom_sf"/>
</dbReference>
<dbReference type="EMBL" id="CAFBOF010000094">
    <property type="protein sequence ID" value="CAB4992306.1"/>
    <property type="molecule type" value="Genomic_DNA"/>
</dbReference>
<dbReference type="Pfam" id="PF01636">
    <property type="entry name" value="APH"/>
    <property type="match status" value="1"/>
</dbReference>
<dbReference type="Gene3D" id="3.90.1200.10">
    <property type="match status" value="1"/>
</dbReference>
<feature type="domain" description="Aminoglycoside phosphotransferase" evidence="1">
    <location>
        <begin position="48"/>
        <end position="272"/>
    </location>
</feature>
<evidence type="ECO:0000313" key="2">
    <source>
        <dbReference type="EMBL" id="CAB4719948.1"/>
    </source>
</evidence>
<dbReference type="InterPro" id="IPR002575">
    <property type="entry name" value="Aminoglycoside_PTrfase"/>
</dbReference>
<name>A0A6J7FW71_9ZZZZ</name>
<accession>A0A6J7FW71</accession>
<dbReference type="InterPro" id="IPR041726">
    <property type="entry name" value="ACAD10_11_N"/>
</dbReference>
<evidence type="ECO:0000313" key="3">
    <source>
        <dbReference type="EMBL" id="CAB4897535.1"/>
    </source>
</evidence>
<dbReference type="EMBL" id="CAEZYK010000021">
    <property type="protein sequence ID" value="CAB4719948.1"/>
    <property type="molecule type" value="Genomic_DNA"/>
</dbReference>
<dbReference type="CDD" id="cd05154">
    <property type="entry name" value="ACAD10_11_N-like"/>
    <property type="match status" value="1"/>
</dbReference>
<reference evidence="3" key="1">
    <citation type="submission" date="2020-05" db="EMBL/GenBank/DDBJ databases">
        <authorList>
            <person name="Chiriac C."/>
            <person name="Salcher M."/>
            <person name="Ghai R."/>
            <person name="Kavagutti S V."/>
        </authorList>
    </citation>
    <scope>NUCLEOTIDE SEQUENCE</scope>
</reference>
<gene>
    <name evidence="2" type="ORF">UFOPK2683_00540</name>
    <name evidence="3" type="ORF">UFOPK3605_00290</name>
    <name evidence="4" type="ORF">UFOPK3897_01799</name>
</gene>